<dbReference type="InterPro" id="IPR007712">
    <property type="entry name" value="RelE/ParE_toxin"/>
</dbReference>
<dbReference type="RefSeq" id="WP_113784809.1">
    <property type="nucleotide sequence ID" value="NZ_JAXOGZ010000026.1"/>
</dbReference>
<dbReference type="Pfam" id="PF05016">
    <property type="entry name" value="ParE_toxin"/>
    <property type="match status" value="1"/>
</dbReference>
<evidence type="ECO:0008006" key="4">
    <source>
        <dbReference type="Google" id="ProtNLM"/>
    </source>
</evidence>
<evidence type="ECO:0000256" key="1">
    <source>
        <dbReference type="ARBA" id="ARBA00022649"/>
    </source>
</evidence>
<proteinExistence type="predicted"/>
<dbReference type="InterPro" id="IPR035093">
    <property type="entry name" value="RelE/ParE_toxin_dom_sf"/>
</dbReference>
<organism evidence="2 3">
    <name type="scientific">Enterococcus cecorum</name>
    <dbReference type="NCBI Taxonomy" id="44008"/>
    <lineage>
        <taxon>Bacteria</taxon>
        <taxon>Bacillati</taxon>
        <taxon>Bacillota</taxon>
        <taxon>Bacilli</taxon>
        <taxon>Lactobacillales</taxon>
        <taxon>Enterococcaceae</taxon>
        <taxon>Enterococcus</taxon>
    </lineage>
</organism>
<reference evidence="2 3" key="1">
    <citation type="submission" date="2015-06" db="EMBL/GenBank/DDBJ databases">
        <title>The Genome Sequence of Enterococcus cecorum 170AEA1.</title>
        <authorList>
            <consortium name="The Broad Institute Genomics Platform"/>
            <consortium name="The Broad Institute Genome Sequencing Center for Infectious Disease"/>
            <person name="Earl A.M."/>
            <person name="Van Tyne D."/>
            <person name="Lebreton F."/>
            <person name="Saavedra J.T."/>
            <person name="Gilmore M.S."/>
            <person name="Manson McGuire A."/>
            <person name="Clock S."/>
            <person name="Crupain M."/>
            <person name="Rangan U."/>
            <person name="Young S."/>
            <person name="Abouelleil A."/>
            <person name="Cao P."/>
            <person name="Chapman S.B."/>
            <person name="Griggs A."/>
            <person name="Priest M."/>
            <person name="Shea T."/>
            <person name="Wortman J."/>
            <person name="Nusbaum C."/>
            <person name="Birren B."/>
        </authorList>
    </citation>
    <scope>NUCLEOTIDE SEQUENCE [LARGE SCALE GENOMIC DNA]</scope>
    <source>
        <strain evidence="2 3">170AEA1</strain>
    </source>
</reference>
<dbReference type="Proteomes" id="UP000252800">
    <property type="component" value="Unassembled WGS sequence"/>
</dbReference>
<gene>
    <name evidence="2" type="ORF">EB18_01642</name>
</gene>
<dbReference type="SUPFAM" id="SSF143011">
    <property type="entry name" value="RelE-like"/>
    <property type="match status" value="1"/>
</dbReference>
<keyword evidence="1" id="KW-1277">Toxin-antitoxin system</keyword>
<name>A0A366SP12_9ENTE</name>
<protein>
    <recommendedName>
        <fullName evidence="4">Addiction module toxin RelE</fullName>
    </recommendedName>
</protein>
<evidence type="ECO:0000313" key="2">
    <source>
        <dbReference type="EMBL" id="RBR28713.1"/>
    </source>
</evidence>
<accession>A0A366SP12</accession>
<sequence length="103" mass="12320">MYKLEYLPIAKKDMVEIVQYISKELQNPEAATRLAMNLTEAAESLLTFPYSTPVYQPIRSVKHEYRKILVQNYLIFYWIDEEKKLVTIARVIYAKRNYNRLLD</sequence>
<dbReference type="Gene3D" id="3.30.2310.20">
    <property type="entry name" value="RelE-like"/>
    <property type="match status" value="1"/>
</dbReference>
<comment type="caution">
    <text evidence="2">The sequence shown here is derived from an EMBL/GenBank/DDBJ whole genome shotgun (WGS) entry which is preliminary data.</text>
</comment>
<dbReference type="NCBIfam" id="TIGR02385">
    <property type="entry name" value="RelE_StbE"/>
    <property type="match status" value="1"/>
</dbReference>
<evidence type="ECO:0000313" key="3">
    <source>
        <dbReference type="Proteomes" id="UP000252800"/>
    </source>
</evidence>
<dbReference type="AlphaFoldDB" id="A0A366SP12"/>
<dbReference type="EMBL" id="LEOY01000013">
    <property type="protein sequence ID" value="RBR28713.1"/>
    <property type="molecule type" value="Genomic_DNA"/>
</dbReference>